<protein>
    <submittedName>
        <fullName evidence="1">Uncharacterized protein</fullName>
    </submittedName>
</protein>
<dbReference type="InParanoid" id="A0A1X7UDE3"/>
<evidence type="ECO:0000313" key="1">
    <source>
        <dbReference type="EnsemblMetazoa" id="Aqu2.1.25516_001"/>
    </source>
</evidence>
<name>A0A1X7UDE3_AMPQE</name>
<proteinExistence type="predicted"/>
<organism evidence="1">
    <name type="scientific">Amphimedon queenslandica</name>
    <name type="common">Sponge</name>
    <dbReference type="NCBI Taxonomy" id="400682"/>
    <lineage>
        <taxon>Eukaryota</taxon>
        <taxon>Metazoa</taxon>
        <taxon>Porifera</taxon>
        <taxon>Demospongiae</taxon>
        <taxon>Heteroscleromorpha</taxon>
        <taxon>Haplosclerida</taxon>
        <taxon>Niphatidae</taxon>
        <taxon>Amphimedon</taxon>
    </lineage>
</organism>
<sequence length="72" mass="7987">IANVECDTSHVPGKLLYTADTLSRAPVTQVLKEREAVEMESFVQAIISSLPANDAKLQERGKGKLKMRYALR</sequence>
<dbReference type="EnsemblMetazoa" id="Aqu2.1.25516_001">
    <property type="protein sequence ID" value="Aqu2.1.25516_001"/>
    <property type="gene ID" value="Aqu2.1.25516"/>
</dbReference>
<reference evidence="1" key="1">
    <citation type="submission" date="2017-05" db="UniProtKB">
        <authorList>
            <consortium name="EnsemblMetazoa"/>
        </authorList>
    </citation>
    <scope>IDENTIFICATION</scope>
</reference>
<dbReference type="AlphaFoldDB" id="A0A1X7UDE3"/>
<accession>A0A1X7UDE3</accession>